<dbReference type="Pfam" id="PF03007">
    <property type="entry name" value="WS_DGAT_cat"/>
    <property type="match status" value="1"/>
</dbReference>
<keyword evidence="6" id="KW-0808">Transferase</keyword>
<feature type="domain" description="O-acyltransferase WSD1 C-terminal" evidence="12">
    <location>
        <begin position="306"/>
        <end position="451"/>
    </location>
</feature>
<dbReference type="RefSeq" id="WP_284281760.1">
    <property type="nucleotide sequence ID" value="NZ_BSOJ01000027.1"/>
</dbReference>
<evidence type="ECO:0000313" key="14">
    <source>
        <dbReference type="Proteomes" id="UP001156664"/>
    </source>
</evidence>
<dbReference type="PANTHER" id="PTHR31650">
    <property type="entry name" value="O-ACYLTRANSFERASE (WSD1-LIKE) FAMILY PROTEIN"/>
    <property type="match status" value="1"/>
</dbReference>
<keyword evidence="7" id="KW-0319">Glycerol metabolism</keyword>
<evidence type="ECO:0000259" key="12">
    <source>
        <dbReference type="Pfam" id="PF06974"/>
    </source>
</evidence>
<comment type="caution">
    <text evidence="13">The sequence shown here is derived from an EMBL/GenBank/DDBJ whole genome shotgun (WGS) entry which is preliminary data.</text>
</comment>
<proteinExistence type="inferred from homology"/>
<dbReference type="EC" id="2.3.1.20" evidence="4"/>
<evidence type="ECO:0000256" key="6">
    <source>
        <dbReference type="ARBA" id="ARBA00022679"/>
    </source>
</evidence>
<comment type="pathway">
    <text evidence="1">Glycerolipid metabolism; triacylglycerol biosynthesis.</text>
</comment>
<name>A0ABQ5YR03_9BURK</name>
<evidence type="ECO:0000256" key="9">
    <source>
        <dbReference type="ARBA" id="ARBA00023315"/>
    </source>
</evidence>
<evidence type="ECO:0000259" key="11">
    <source>
        <dbReference type="Pfam" id="PF03007"/>
    </source>
</evidence>
<dbReference type="SUPFAM" id="SSF52777">
    <property type="entry name" value="CoA-dependent acyltransferases"/>
    <property type="match status" value="2"/>
</dbReference>
<dbReference type="Pfam" id="PF06974">
    <property type="entry name" value="WS_DGAT_C"/>
    <property type="match status" value="1"/>
</dbReference>
<dbReference type="InterPro" id="IPR045034">
    <property type="entry name" value="O-acyltransferase_WSD1-like"/>
</dbReference>
<dbReference type="Gene3D" id="3.30.559.30">
    <property type="entry name" value="Nonribosomal peptide synthetase, condensation domain"/>
    <property type="match status" value="1"/>
</dbReference>
<evidence type="ECO:0000256" key="4">
    <source>
        <dbReference type="ARBA" id="ARBA00013244"/>
    </source>
</evidence>
<sequence>MKKRLTLLDSGWLTMETPETPMHVGGLMLYALPDNTPENYMQDMLAWLRDAKEVARPFNRKLHARLPMNLDAGWVNDHDIDMEYHVRHAALPKPGRIRELLSLISRVHAQRLDRNHPLWECYLIEGIEGNRFALYVKIHHSLVDGVAAMRILQSRLAMAADQKLPPPWSAEWEDIEREQTGKVKSAKRKAPSVGESVKALGNVAVNLAKLATTSKDSNVKSIYKAPPTVLNKRVHQARRFVAQSWSLSRLKAVAKQYDATLNDVVLAMCGGALREYLLGHSVLPAHSLVANVPVSVRSADQVDEGGNAISAVQVTLGTRIRSASVRIKAIQESMASAKQRLGDMSKVEIDTHTIMTNVPLLAGQVSGLDGRIPVLFNVVVSNVPGPREARFLNGAELLANYPASLIWHGYAMNITVQSYQDNLDFGIIACRESAPKVQRMLDYLENALLELEQEAEKPARQDKTQTVSAQ</sequence>
<evidence type="ECO:0000256" key="5">
    <source>
        <dbReference type="ARBA" id="ARBA00022516"/>
    </source>
</evidence>
<dbReference type="Proteomes" id="UP001156664">
    <property type="component" value="Unassembled WGS sequence"/>
</dbReference>
<organism evidence="13 14">
    <name type="scientific">Limnobacter litoralis</name>
    <dbReference type="NCBI Taxonomy" id="481366"/>
    <lineage>
        <taxon>Bacteria</taxon>
        <taxon>Pseudomonadati</taxon>
        <taxon>Pseudomonadota</taxon>
        <taxon>Betaproteobacteria</taxon>
        <taxon>Burkholderiales</taxon>
        <taxon>Burkholderiaceae</taxon>
        <taxon>Limnobacter</taxon>
    </lineage>
</organism>
<comment type="pathway">
    <text evidence="2">Lipid metabolism.</text>
</comment>
<comment type="catalytic activity">
    <reaction evidence="10">
        <text>an acyl-CoA + a 1,2-diacyl-sn-glycerol = a triacyl-sn-glycerol + CoA</text>
        <dbReference type="Rhea" id="RHEA:10868"/>
        <dbReference type="ChEBI" id="CHEBI:17815"/>
        <dbReference type="ChEBI" id="CHEBI:57287"/>
        <dbReference type="ChEBI" id="CHEBI:58342"/>
        <dbReference type="ChEBI" id="CHEBI:64615"/>
        <dbReference type="EC" id="2.3.1.20"/>
    </reaction>
</comment>
<dbReference type="InterPro" id="IPR023213">
    <property type="entry name" value="CAT-like_dom_sf"/>
</dbReference>
<evidence type="ECO:0000256" key="10">
    <source>
        <dbReference type="ARBA" id="ARBA00048109"/>
    </source>
</evidence>
<keyword evidence="14" id="KW-1185">Reference proteome</keyword>
<dbReference type="InterPro" id="IPR009721">
    <property type="entry name" value="O-acyltransferase_WSD1_C"/>
</dbReference>
<evidence type="ECO:0000256" key="7">
    <source>
        <dbReference type="ARBA" id="ARBA00022798"/>
    </source>
</evidence>
<gene>
    <name evidence="13" type="ORF">GCM10007875_21410</name>
</gene>
<keyword evidence="5" id="KW-0444">Lipid biosynthesis</keyword>
<keyword evidence="9" id="KW-0012">Acyltransferase</keyword>
<feature type="domain" description="O-acyltransferase WSD1-like N-terminal" evidence="11">
    <location>
        <begin position="6"/>
        <end position="265"/>
    </location>
</feature>
<dbReference type="InterPro" id="IPR014292">
    <property type="entry name" value="Acyl_transf_WS/DGAT"/>
</dbReference>
<dbReference type="NCBIfam" id="TIGR02946">
    <property type="entry name" value="acyl_WS_DGAT"/>
    <property type="match status" value="1"/>
</dbReference>
<evidence type="ECO:0000256" key="2">
    <source>
        <dbReference type="ARBA" id="ARBA00005189"/>
    </source>
</evidence>
<evidence type="ECO:0000313" key="13">
    <source>
        <dbReference type="EMBL" id="GLR27050.1"/>
    </source>
</evidence>
<evidence type="ECO:0000256" key="3">
    <source>
        <dbReference type="ARBA" id="ARBA00009587"/>
    </source>
</evidence>
<accession>A0ABQ5YR03</accession>
<dbReference type="InterPro" id="IPR004255">
    <property type="entry name" value="O-acyltransferase_WSD1_N"/>
</dbReference>
<keyword evidence="8" id="KW-0443">Lipid metabolism</keyword>
<comment type="similarity">
    <text evidence="3">Belongs to the long-chain O-acyltransferase family.</text>
</comment>
<protein>
    <recommendedName>
        <fullName evidence="4">diacylglycerol O-acyltransferase</fullName>
        <ecNumber evidence="4">2.3.1.20</ecNumber>
    </recommendedName>
</protein>
<dbReference type="PANTHER" id="PTHR31650:SF1">
    <property type="entry name" value="WAX ESTER SYNTHASE_DIACYLGLYCEROL ACYLTRANSFERASE 4-RELATED"/>
    <property type="match status" value="1"/>
</dbReference>
<dbReference type="EMBL" id="BSOJ01000027">
    <property type="protein sequence ID" value="GLR27050.1"/>
    <property type="molecule type" value="Genomic_DNA"/>
</dbReference>
<reference evidence="14" key="1">
    <citation type="journal article" date="2019" name="Int. J. Syst. Evol. Microbiol.">
        <title>The Global Catalogue of Microorganisms (GCM) 10K type strain sequencing project: providing services to taxonomists for standard genome sequencing and annotation.</title>
        <authorList>
            <consortium name="The Broad Institute Genomics Platform"/>
            <consortium name="The Broad Institute Genome Sequencing Center for Infectious Disease"/>
            <person name="Wu L."/>
            <person name="Ma J."/>
        </authorList>
    </citation>
    <scope>NUCLEOTIDE SEQUENCE [LARGE SCALE GENOMIC DNA]</scope>
    <source>
        <strain evidence="14">NBRC 105857</strain>
    </source>
</reference>
<evidence type="ECO:0000256" key="1">
    <source>
        <dbReference type="ARBA" id="ARBA00004771"/>
    </source>
</evidence>
<evidence type="ECO:0000256" key="8">
    <source>
        <dbReference type="ARBA" id="ARBA00023098"/>
    </source>
</evidence>
<dbReference type="Gene3D" id="3.30.559.10">
    <property type="entry name" value="Chloramphenicol acetyltransferase-like domain"/>
    <property type="match status" value="1"/>
</dbReference>